<evidence type="ECO:0000313" key="3">
    <source>
        <dbReference type="Proteomes" id="UP000001072"/>
    </source>
</evidence>
<accession>F4R6M1</accession>
<organism evidence="3">
    <name type="scientific">Melampsora larici-populina (strain 98AG31 / pathotype 3-4-7)</name>
    <name type="common">Poplar leaf rust fungus</name>
    <dbReference type="NCBI Taxonomy" id="747676"/>
    <lineage>
        <taxon>Eukaryota</taxon>
        <taxon>Fungi</taxon>
        <taxon>Dikarya</taxon>
        <taxon>Basidiomycota</taxon>
        <taxon>Pucciniomycotina</taxon>
        <taxon>Pucciniomycetes</taxon>
        <taxon>Pucciniales</taxon>
        <taxon>Melampsoraceae</taxon>
        <taxon>Melampsora</taxon>
    </lineage>
</organism>
<feature type="compositionally biased region" description="Low complexity" evidence="1">
    <location>
        <begin position="61"/>
        <end position="74"/>
    </location>
</feature>
<name>F4R6M1_MELLP</name>
<reference evidence="3" key="1">
    <citation type="journal article" date="2011" name="Proc. Natl. Acad. Sci. U.S.A.">
        <title>Obligate biotrophy features unraveled by the genomic analysis of rust fungi.</title>
        <authorList>
            <person name="Duplessis S."/>
            <person name="Cuomo C.A."/>
            <person name="Lin Y.-C."/>
            <person name="Aerts A."/>
            <person name="Tisserant E."/>
            <person name="Veneault-Fourrey C."/>
            <person name="Joly D.L."/>
            <person name="Hacquard S."/>
            <person name="Amselem J."/>
            <person name="Cantarel B.L."/>
            <person name="Chiu R."/>
            <person name="Coutinho P.M."/>
            <person name="Feau N."/>
            <person name="Field M."/>
            <person name="Frey P."/>
            <person name="Gelhaye E."/>
            <person name="Goldberg J."/>
            <person name="Grabherr M.G."/>
            <person name="Kodira C.D."/>
            <person name="Kohler A."/>
            <person name="Kuees U."/>
            <person name="Lindquist E.A."/>
            <person name="Lucas S.M."/>
            <person name="Mago R."/>
            <person name="Mauceli E."/>
            <person name="Morin E."/>
            <person name="Murat C."/>
            <person name="Pangilinan J.L."/>
            <person name="Park R."/>
            <person name="Pearson M."/>
            <person name="Quesneville H."/>
            <person name="Rouhier N."/>
            <person name="Sakthikumar S."/>
            <person name="Salamov A.A."/>
            <person name="Schmutz J."/>
            <person name="Selles B."/>
            <person name="Shapiro H."/>
            <person name="Tanguay P."/>
            <person name="Tuskan G.A."/>
            <person name="Henrissat B."/>
            <person name="Van de Peer Y."/>
            <person name="Rouze P."/>
            <person name="Ellis J.G."/>
            <person name="Dodds P.N."/>
            <person name="Schein J.E."/>
            <person name="Zhong S."/>
            <person name="Hamelin R.C."/>
            <person name="Grigoriev I.V."/>
            <person name="Szabo L.J."/>
            <person name="Martin F."/>
        </authorList>
    </citation>
    <scope>NUCLEOTIDE SEQUENCE [LARGE SCALE GENOMIC DNA]</scope>
    <source>
        <strain evidence="3">98AG31 / pathotype 3-4-7</strain>
    </source>
</reference>
<dbReference type="KEGG" id="mlr:MELLADRAFT_101678"/>
<feature type="region of interest" description="Disordered" evidence="1">
    <location>
        <begin position="1"/>
        <end position="94"/>
    </location>
</feature>
<feature type="compositionally biased region" description="Basic and acidic residues" evidence="1">
    <location>
        <begin position="1"/>
        <end position="14"/>
    </location>
</feature>
<keyword evidence="3" id="KW-1185">Reference proteome</keyword>
<protein>
    <submittedName>
        <fullName evidence="2">Uncharacterized protein</fullName>
    </submittedName>
</protein>
<feature type="compositionally biased region" description="Polar residues" evidence="1">
    <location>
        <begin position="44"/>
        <end position="60"/>
    </location>
</feature>
<gene>
    <name evidence="2" type="ORF">MELLADRAFT_101678</name>
</gene>
<dbReference type="AlphaFoldDB" id="F4R6M1"/>
<dbReference type="HOGENOM" id="CLU_1023359_0_0_1"/>
<dbReference type="Proteomes" id="UP000001072">
    <property type="component" value="Unassembled WGS sequence"/>
</dbReference>
<sequence length="272" mass="29715">MVAPKYWKDKGKEIPEDDEDWTPADEVSSAESEVDDRVIRNLGGTKNSKNHFPNTHQSGSNTTNPNIKNPTTNPNTPPADPLFEEDFNRNKGVQDPDLASTVAEQTRTIAHLHVKLTKTDAKVEALESEVRTLTGIVDKLIGKSKESEESGSKSGGRTAACVQFHVACMLGPGAHKKLPNPASLEEKAIDKYKSRVVESIPGTSPGQKGRRPRQRIRGNHRPLSRIEAPVGLPVDCYSDEWLGTLSAVQRAQLEIHPAPVLGQFSSMLATDD</sequence>
<dbReference type="EMBL" id="GL883091">
    <property type="protein sequence ID" value="EGG11902.1"/>
    <property type="molecule type" value="Genomic_DNA"/>
</dbReference>
<dbReference type="RefSeq" id="XP_007404277.1">
    <property type="nucleotide sequence ID" value="XM_007404215.1"/>
</dbReference>
<dbReference type="GeneID" id="18921441"/>
<evidence type="ECO:0000256" key="1">
    <source>
        <dbReference type="SAM" id="MobiDB-lite"/>
    </source>
</evidence>
<feature type="region of interest" description="Disordered" evidence="1">
    <location>
        <begin position="195"/>
        <end position="219"/>
    </location>
</feature>
<dbReference type="InParanoid" id="F4R6M1"/>
<evidence type="ECO:0000313" key="2">
    <source>
        <dbReference type="EMBL" id="EGG11902.1"/>
    </source>
</evidence>
<proteinExistence type="predicted"/>
<dbReference type="VEuPathDB" id="FungiDB:MELLADRAFT_101678"/>
<feature type="compositionally biased region" description="Basic residues" evidence="1">
    <location>
        <begin position="208"/>
        <end position="219"/>
    </location>
</feature>